<evidence type="ECO:0000313" key="6">
    <source>
        <dbReference type="EMBL" id="NXR50989.1"/>
    </source>
</evidence>
<dbReference type="InterPro" id="IPR011009">
    <property type="entry name" value="Kinase-like_dom_sf"/>
</dbReference>
<evidence type="ECO:0000256" key="3">
    <source>
        <dbReference type="ARBA" id="ARBA00022741"/>
    </source>
</evidence>
<organism evidence="6 7">
    <name type="scientific">Hippolais icterina</name>
    <name type="common">icterine warbler</name>
    <dbReference type="NCBI Taxonomy" id="68497"/>
    <lineage>
        <taxon>Eukaryota</taxon>
        <taxon>Metazoa</taxon>
        <taxon>Chordata</taxon>
        <taxon>Craniata</taxon>
        <taxon>Vertebrata</taxon>
        <taxon>Euteleostomi</taxon>
        <taxon>Archelosauria</taxon>
        <taxon>Archosauria</taxon>
        <taxon>Dinosauria</taxon>
        <taxon>Saurischia</taxon>
        <taxon>Theropoda</taxon>
        <taxon>Coelurosauria</taxon>
        <taxon>Aves</taxon>
        <taxon>Neognathae</taxon>
        <taxon>Neoaves</taxon>
        <taxon>Telluraves</taxon>
        <taxon>Australaves</taxon>
        <taxon>Passeriformes</taxon>
        <taxon>Sylvioidea</taxon>
        <taxon>Sylviidae</taxon>
        <taxon>Acrocephalinae</taxon>
        <taxon>Hippolais</taxon>
    </lineage>
</organism>
<dbReference type="PANTHER" id="PTHR45832">
    <property type="entry name" value="SERINE/THREONINE-PROTEIN KINASE SAMKA-RELATED-RELATED"/>
    <property type="match status" value="1"/>
</dbReference>
<feature type="domain" description="Protein kinase" evidence="5">
    <location>
        <begin position="1"/>
        <end position="76"/>
    </location>
</feature>
<comment type="similarity">
    <text evidence="1">Belongs to the protein kinase superfamily. STE Ser/Thr protein kinase family. STE20 subfamily.</text>
</comment>
<evidence type="ECO:0000256" key="2">
    <source>
        <dbReference type="ARBA" id="ARBA00012513"/>
    </source>
</evidence>
<accession>A0A7L2LUB7</accession>
<dbReference type="PANTHER" id="PTHR45832:SF22">
    <property type="entry name" value="SERINE_THREONINE-PROTEIN KINASE SAMKA-RELATED"/>
    <property type="match status" value="1"/>
</dbReference>
<dbReference type="GO" id="GO:0005524">
    <property type="term" value="F:ATP binding"/>
    <property type="evidence" value="ECO:0007669"/>
    <property type="project" value="UniProtKB-KW"/>
</dbReference>
<dbReference type="InterPro" id="IPR000719">
    <property type="entry name" value="Prot_kinase_dom"/>
</dbReference>
<dbReference type="AlphaFoldDB" id="A0A7L2LUB7"/>
<keyword evidence="7" id="KW-1185">Reference proteome</keyword>
<dbReference type="GO" id="GO:0004674">
    <property type="term" value="F:protein serine/threonine kinase activity"/>
    <property type="evidence" value="ECO:0007669"/>
    <property type="project" value="UniProtKB-EC"/>
</dbReference>
<evidence type="ECO:0000313" key="7">
    <source>
        <dbReference type="Proteomes" id="UP000527178"/>
    </source>
</evidence>
<dbReference type="PROSITE" id="PS50011">
    <property type="entry name" value="PROTEIN_KINASE_DOM"/>
    <property type="match status" value="1"/>
</dbReference>
<feature type="non-terminal residue" evidence="6">
    <location>
        <position position="76"/>
    </location>
</feature>
<keyword evidence="6" id="KW-0808">Transferase</keyword>
<evidence type="ECO:0000259" key="5">
    <source>
        <dbReference type="PROSITE" id="PS50011"/>
    </source>
</evidence>
<dbReference type="InterPro" id="IPR051931">
    <property type="entry name" value="PAK3-like"/>
</dbReference>
<evidence type="ECO:0000256" key="1">
    <source>
        <dbReference type="ARBA" id="ARBA00008874"/>
    </source>
</evidence>
<reference evidence="6 7" key="1">
    <citation type="submission" date="2019-09" db="EMBL/GenBank/DDBJ databases">
        <title>Bird 10,000 Genomes (B10K) Project - Family phase.</title>
        <authorList>
            <person name="Zhang G."/>
        </authorList>
    </citation>
    <scope>NUCLEOTIDE SEQUENCE [LARGE SCALE GENOMIC DNA]</scope>
    <source>
        <strain evidence="6">B10K-DU-002-18</strain>
        <tissue evidence="6">Muscle</tissue>
    </source>
</reference>
<dbReference type="Pfam" id="PF00069">
    <property type="entry name" value="Pkinase"/>
    <property type="match status" value="1"/>
</dbReference>
<feature type="non-terminal residue" evidence="6">
    <location>
        <position position="1"/>
    </location>
</feature>
<comment type="caution">
    <text evidence="6">The sequence shown here is derived from an EMBL/GenBank/DDBJ whole genome shotgun (WGS) entry which is preliminary data.</text>
</comment>
<proteinExistence type="inferred from homology"/>
<keyword evidence="4" id="KW-0067">ATP-binding</keyword>
<dbReference type="EC" id="2.7.11.1" evidence="2"/>
<gene>
    <name evidence="6" type="primary">Pak3_7</name>
    <name evidence="6" type="ORF">HIPICT_R08628</name>
</gene>
<dbReference type="Gene3D" id="3.30.200.20">
    <property type="entry name" value="Phosphorylase Kinase, domain 1"/>
    <property type="match status" value="1"/>
</dbReference>
<sequence>VAIKQISLLQESCSNKLCMNEIQVMCDNKNANLVNYVESYLVDKEVWLVMEYMDGGSLHYVIRETCMAEGEIAAAS</sequence>
<dbReference type="EMBL" id="VWYN01016339">
    <property type="protein sequence ID" value="NXR50989.1"/>
    <property type="molecule type" value="Genomic_DNA"/>
</dbReference>
<keyword evidence="6" id="KW-0418">Kinase</keyword>
<name>A0A7L2LUB7_9SYLV</name>
<evidence type="ECO:0000256" key="4">
    <source>
        <dbReference type="ARBA" id="ARBA00022840"/>
    </source>
</evidence>
<dbReference type="SUPFAM" id="SSF56112">
    <property type="entry name" value="Protein kinase-like (PK-like)"/>
    <property type="match status" value="1"/>
</dbReference>
<keyword evidence="3" id="KW-0547">Nucleotide-binding</keyword>
<protein>
    <recommendedName>
        <fullName evidence="2">non-specific serine/threonine protein kinase</fullName>
        <ecNumber evidence="2">2.7.11.1</ecNumber>
    </recommendedName>
</protein>
<dbReference type="Proteomes" id="UP000527178">
    <property type="component" value="Unassembled WGS sequence"/>
</dbReference>